<dbReference type="Proteomes" id="UP000579281">
    <property type="component" value="Unassembled WGS sequence"/>
</dbReference>
<accession>A0A841KTI8</accession>
<dbReference type="AlphaFoldDB" id="A0A841KTI8"/>
<name>A0A841KTI8_9FIRM</name>
<evidence type="ECO:0000313" key="2">
    <source>
        <dbReference type="Proteomes" id="UP000579281"/>
    </source>
</evidence>
<evidence type="ECO:0000313" key="1">
    <source>
        <dbReference type="EMBL" id="MBB6215478.1"/>
    </source>
</evidence>
<gene>
    <name evidence="1" type="ORF">HNQ80_001567</name>
</gene>
<reference evidence="1 2" key="1">
    <citation type="submission" date="2020-08" db="EMBL/GenBank/DDBJ databases">
        <title>Genomic Encyclopedia of Type Strains, Phase IV (KMG-IV): sequencing the most valuable type-strain genomes for metagenomic binning, comparative biology and taxonomic classification.</title>
        <authorList>
            <person name="Goeker M."/>
        </authorList>
    </citation>
    <scope>NUCLEOTIDE SEQUENCE [LARGE SCALE GENOMIC DNA]</scope>
    <source>
        <strain evidence="1 2">DSM 103526</strain>
    </source>
</reference>
<organism evidence="1 2">
    <name type="scientific">Anaerosolibacter carboniphilus</name>
    <dbReference type="NCBI Taxonomy" id="1417629"/>
    <lineage>
        <taxon>Bacteria</taxon>
        <taxon>Bacillati</taxon>
        <taxon>Bacillota</taxon>
        <taxon>Clostridia</taxon>
        <taxon>Peptostreptococcales</taxon>
        <taxon>Thermotaleaceae</taxon>
        <taxon>Anaerosolibacter</taxon>
    </lineage>
</organism>
<comment type="caution">
    <text evidence="1">The sequence shown here is derived from an EMBL/GenBank/DDBJ whole genome shotgun (WGS) entry which is preliminary data.</text>
</comment>
<protein>
    <submittedName>
        <fullName evidence="1">Uncharacterized protein</fullName>
    </submittedName>
</protein>
<sequence length="53" mass="6316">METLPSTNIKLLQLEYIKTVLKYPIRSFITQNNLRYDSQNHTTRSVDFSRIID</sequence>
<proteinExistence type="predicted"/>
<keyword evidence="2" id="KW-1185">Reference proteome</keyword>
<dbReference type="EMBL" id="JACHEN010000007">
    <property type="protein sequence ID" value="MBB6215478.1"/>
    <property type="molecule type" value="Genomic_DNA"/>
</dbReference>